<dbReference type="InterPro" id="IPR002569">
    <property type="entry name" value="Met_Sox_Rdtase_MsrA_dom"/>
</dbReference>
<evidence type="ECO:0000313" key="8">
    <source>
        <dbReference type="Proteomes" id="UP001596047"/>
    </source>
</evidence>
<evidence type="ECO:0000256" key="3">
    <source>
        <dbReference type="ARBA" id="ARBA00047806"/>
    </source>
</evidence>
<evidence type="ECO:0000256" key="4">
    <source>
        <dbReference type="ARBA" id="ARBA00048782"/>
    </source>
</evidence>
<evidence type="ECO:0000256" key="5">
    <source>
        <dbReference type="HAMAP-Rule" id="MF_01401"/>
    </source>
</evidence>
<organism evidence="7 8">
    <name type="scientific">Paenibacillus solisilvae</name>
    <dbReference type="NCBI Taxonomy" id="2486751"/>
    <lineage>
        <taxon>Bacteria</taxon>
        <taxon>Bacillati</taxon>
        <taxon>Bacillota</taxon>
        <taxon>Bacilli</taxon>
        <taxon>Bacillales</taxon>
        <taxon>Paenibacillaceae</taxon>
        <taxon>Paenibacillus</taxon>
    </lineage>
</organism>
<dbReference type="RefSeq" id="WP_379191345.1">
    <property type="nucleotide sequence ID" value="NZ_JBHSOW010000103.1"/>
</dbReference>
<comment type="similarity">
    <text evidence="1 5">Belongs to the MsrA Met sulfoxide reductase family.</text>
</comment>
<dbReference type="Proteomes" id="UP001596047">
    <property type="component" value="Unassembled WGS sequence"/>
</dbReference>
<sequence>MSHPERPEQSAQRAGASASSLFMNNLQTATLGMGCFWSPEALFGHLPGVNGTRVGYAGGTSAKPTYRQMGDHTETVQIEFDPAIIPFEDILHVFWNNHNPLNINDYKGRQYRSLLLAHDQKQQDSIQHVLELRKEQGKGVPETEIAPYKDFHPAEDHHQKYYLKRFPDAMEKLSTLYPAQDDLIDSTLAARLNGLAKGFTNLERINNEIHQWPLSLNEQDSMINLIKHIRW</sequence>
<feature type="domain" description="Peptide methionine sulphoxide reductase MsrA" evidence="6">
    <location>
        <begin position="28"/>
        <end position="165"/>
    </location>
</feature>
<feature type="active site" evidence="5">
    <location>
        <position position="35"/>
    </location>
</feature>
<keyword evidence="8" id="KW-1185">Reference proteome</keyword>
<evidence type="ECO:0000259" key="6">
    <source>
        <dbReference type="Pfam" id="PF01625"/>
    </source>
</evidence>
<proteinExistence type="inferred from homology"/>
<dbReference type="EMBL" id="JBHSOW010000103">
    <property type="protein sequence ID" value="MFC5652700.1"/>
    <property type="molecule type" value="Genomic_DNA"/>
</dbReference>
<dbReference type="PANTHER" id="PTHR43774">
    <property type="entry name" value="PEPTIDE METHIONINE SULFOXIDE REDUCTASE"/>
    <property type="match status" value="1"/>
</dbReference>
<keyword evidence="2 5" id="KW-0560">Oxidoreductase</keyword>
<name>A0ABW0W4B6_9BACL</name>
<dbReference type="PROSITE" id="PS51257">
    <property type="entry name" value="PROKAR_LIPOPROTEIN"/>
    <property type="match status" value="1"/>
</dbReference>
<accession>A0ABW0W4B6</accession>
<evidence type="ECO:0000256" key="1">
    <source>
        <dbReference type="ARBA" id="ARBA00005591"/>
    </source>
</evidence>
<dbReference type="EC" id="1.8.4.11" evidence="5"/>
<dbReference type="SUPFAM" id="SSF55068">
    <property type="entry name" value="Peptide methionine sulfoxide reductase"/>
    <property type="match status" value="1"/>
</dbReference>
<dbReference type="Gene3D" id="3.30.1060.10">
    <property type="entry name" value="Peptide methionine sulphoxide reductase MsrA"/>
    <property type="match status" value="1"/>
</dbReference>
<dbReference type="Pfam" id="PF01625">
    <property type="entry name" value="PMSR"/>
    <property type="match status" value="1"/>
</dbReference>
<comment type="function">
    <text evidence="5">Has an important function as a repair enzyme for proteins that have been inactivated by oxidation. Catalyzes the reversible oxidation-reduction of methionine sulfoxide in proteins to methionine.</text>
</comment>
<dbReference type="NCBIfam" id="TIGR00401">
    <property type="entry name" value="msrA"/>
    <property type="match status" value="1"/>
</dbReference>
<comment type="catalytic activity">
    <reaction evidence="4 5">
        <text>[thioredoxin]-disulfide + L-methionine + H2O = L-methionine (S)-S-oxide + [thioredoxin]-dithiol</text>
        <dbReference type="Rhea" id="RHEA:19993"/>
        <dbReference type="Rhea" id="RHEA-COMP:10698"/>
        <dbReference type="Rhea" id="RHEA-COMP:10700"/>
        <dbReference type="ChEBI" id="CHEBI:15377"/>
        <dbReference type="ChEBI" id="CHEBI:29950"/>
        <dbReference type="ChEBI" id="CHEBI:50058"/>
        <dbReference type="ChEBI" id="CHEBI:57844"/>
        <dbReference type="ChEBI" id="CHEBI:58772"/>
        <dbReference type="EC" id="1.8.4.11"/>
    </reaction>
</comment>
<dbReference type="GO" id="GO:0008113">
    <property type="term" value="F:peptide-methionine (S)-S-oxide reductase activity"/>
    <property type="evidence" value="ECO:0007669"/>
    <property type="project" value="UniProtKB-EC"/>
</dbReference>
<comment type="caution">
    <text evidence="7">The sequence shown here is derived from an EMBL/GenBank/DDBJ whole genome shotgun (WGS) entry which is preliminary data.</text>
</comment>
<dbReference type="PANTHER" id="PTHR43774:SF1">
    <property type="entry name" value="PEPTIDE METHIONINE SULFOXIDE REDUCTASE MSRA 2"/>
    <property type="match status" value="1"/>
</dbReference>
<comment type="catalytic activity">
    <reaction evidence="3 5">
        <text>L-methionyl-[protein] + [thioredoxin]-disulfide + H2O = L-methionyl-(S)-S-oxide-[protein] + [thioredoxin]-dithiol</text>
        <dbReference type="Rhea" id="RHEA:14217"/>
        <dbReference type="Rhea" id="RHEA-COMP:10698"/>
        <dbReference type="Rhea" id="RHEA-COMP:10700"/>
        <dbReference type="Rhea" id="RHEA-COMP:12313"/>
        <dbReference type="Rhea" id="RHEA-COMP:12315"/>
        <dbReference type="ChEBI" id="CHEBI:15377"/>
        <dbReference type="ChEBI" id="CHEBI:16044"/>
        <dbReference type="ChEBI" id="CHEBI:29950"/>
        <dbReference type="ChEBI" id="CHEBI:44120"/>
        <dbReference type="ChEBI" id="CHEBI:50058"/>
        <dbReference type="EC" id="1.8.4.11"/>
    </reaction>
</comment>
<gene>
    <name evidence="5 7" type="primary">msrA</name>
    <name evidence="7" type="ORF">ACFPYJ_26990</name>
</gene>
<reference evidence="8" key="1">
    <citation type="journal article" date="2019" name="Int. J. Syst. Evol. Microbiol.">
        <title>The Global Catalogue of Microorganisms (GCM) 10K type strain sequencing project: providing services to taxonomists for standard genome sequencing and annotation.</title>
        <authorList>
            <consortium name="The Broad Institute Genomics Platform"/>
            <consortium name="The Broad Institute Genome Sequencing Center for Infectious Disease"/>
            <person name="Wu L."/>
            <person name="Ma J."/>
        </authorList>
    </citation>
    <scope>NUCLEOTIDE SEQUENCE [LARGE SCALE GENOMIC DNA]</scope>
    <source>
        <strain evidence="8">CGMCC 1.3240</strain>
    </source>
</reference>
<evidence type="ECO:0000256" key="2">
    <source>
        <dbReference type="ARBA" id="ARBA00023002"/>
    </source>
</evidence>
<protein>
    <recommendedName>
        <fullName evidence="5">Peptide methionine sulfoxide reductase MsrA</fullName>
        <shortName evidence="5">Protein-methionine-S-oxide reductase</shortName>
        <ecNumber evidence="5">1.8.4.11</ecNumber>
    </recommendedName>
    <alternativeName>
        <fullName evidence="5">Peptide-methionine (S)-S-oxide reductase</fullName>
        <shortName evidence="5">Peptide Met(O) reductase</shortName>
    </alternativeName>
</protein>
<dbReference type="HAMAP" id="MF_01401">
    <property type="entry name" value="MsrA"/>
    <property type="match status" value="1"/>
</dbReference>
<evidence type="ECO:0000313" key="7">
    <source>
        <dbReference type="EMBL" id="MFC5652700.1"/>
    </source>
</evidence>
<dbReference type="InterPro" id="IPR036509">
    <property type="entry name" value="Met_Sox_Rdtase_MsrA_sf"/>
</dbReference>